<accession>A0ABN6YEM5</accession>
<evidence type="ECO:0000256" key="5">
    <source>
        <dbReference type="ARBA" id="ARBA00012180"/>
    </source>
</evidence>
<reference evidence="14" key="1">
    <citation type="journal article" date="2019" name="Int. J. Syst. Evol. Microbiol.">
        <title>The Global Catalogue of Microorganisms (GCM) 10K type strain sequencing project: providing services to taxonomists for standard genome sequencing and annotation.</title>
        <authorList>
            <consortium name="The Broad Institute Genomics Platform"/>
            <consortium name="The Broad Institute Genome Sequencing Center for Infectious Disease"/>
            <person name="Wu L."/>
            <person name="Ma J."/>
        </authorList>
    </citation>
    <scope>NUCLEOTIDE SEQUENCE [LARGE SCALE GENOMIC DNA]</scope>
    <source>
        <strain evidence="14">NBRC 109019</strain>
    </source>
</reference>
<evidence type="ECO:0000256" key="8">
    <source>
        <dbReference type="ARBA" id="ARBA00022759"/>
    </source>
</evidence>
<gene>
    <name evidence="13" type="ORF">GCM10025870_29170</name>
</gene>
<evidence type="ECO:0000256" key="2">
    <source>
        <dbReference type="ARBA" id="ARBA00001946"/>
    </source>
</evidence>
<evidence type="ECO:0000259" key="12">
    <source>
        <dbReference type="PROSITE" id="PS50879"/>
    </source>
</evidence>
<evidence type="ECO:0000256" key="6">
    <source>
        <dbReference type="ARBA" id="ARBA00022722"/>
    </source>
</evidence>
<evidence type="ECO:0000256" key="11">
    <source>
        <dbReference type="SAM" id="MobiDB-lite"/>
    </source>
</evidence>
<feature type="region of interest" description="Disordered" evidence="11">
    <location>
        <begin position="21"/>
        <end position="76"/>
    </location>
</feature>
<comment type="catalytic activity">
    <reaction evidence="1">
        <text>Endonucleolytic cleavage to 5'-phosphomonoester.</text>
        <dbReference type="EC" id="3.1.26.4"/>
    </reaction>
</comment>
<evidence type="ECO:0000256" key="7">
    <source>
        <dbReference type="ARBA" id="ARBA00022723"/>
    </source>
</evidence>
<keyword evidence="14" id="KW-1185">Reference proteome</keyword>
<feature type="domain" description="RNase H type-1" evidence="12">
    <location>
        <begin position="50"/>
        <end position="204"/>
    </location>
</feature>
<dbReference type="CDD" id="cd09278">
    <property type="entry name" value="RNase_HI_prokaryote_like"/>
    <property type="match status" value="1"/>
</dbReference>
<dbReference type="Gene3D" id="3.30.420.10">
    <property type="entry name" value="Ribonuclease H-like superfamily/Ribonuclease H"/>
    <property type="match status" value="1"/>
</dbReference>
<dbReference type="InterPro" id="IPR012337">
    <property type="entry name" value="RNaseH-like_sf"/>
</dbReference>
<evidence type="ECO:0000256" key="9">
    <source>
        <dbReference type="ARBA" id="ARBA00022801"/>
    </source>
</evidence>
<evidence type="ECO:0000256" key="10">
    <source>
        <dbReference type="ARBA" id="ARBA00022842"/>
    </source>
</evidence>
<dbReference type="InterPro" id="IPR036397">
    <property type="entry name" value="RNaseH_sf"/>
</dbReference>
<organism evidence="13 14">
    <name type="scientific">Agromyces marinus</name>
    <dbReference type="NCBI Taxonomy" id="1389020"/>
    <lineage>
        <taxon>Bacteria</taxon>
        <taxon>Bacillati</taxon>
        <taxon>Actinomycetota</taxon>
        <taxon>Actinomycetes</taxon>
        <taxon>Micrococcales</taxon>
        <taxon>Microbacteriaceae</taxon>
        <taxon>Agromyces</taxon>
    </lineage>
</organism>
<evidence type="ECO:0000256" key="1">
    <source>
        <dbReference type="ARBA" id="ARBA00000077"/>
    </source>
</evidence>
<dbReference type="SUPFAM" id="SSF53098">
    <property type="entry name" value="Ribonuclease H-like"/>
    <property type="match status" value="1"/>
</dbReference>
<keyword evidence="7" id="KW-0479">Metal-binding</keyword>
<evidence type="ECO:0000256" key="3">
    <source>
        <dbReference type="ARBA" id="ARBA00005300"/>
    </source>
</evidence>
<dbReference type="EC" id="3.1.26.4" evidence="5"/>
<proteinExistence type="inferred from homology"/>
<evidence type="ECO:0000256" key="4">
    <source>
        <dbReference type="ARBA" id="ARBA00011245"/>
    </source>
</evidence>
<dbReference type="RefSeq" id="WP_433997126.1">
    <property type="nucleotide sequence ID" value="NZ_AP027734.1"/>
</dbReference>
<keyword evidence="6" id="KW-0540">Nuclease</keyword>
<dbReference type="PANTHER" id="PTHR10642">
    <property type="entry name" value="RIBONUCLEASE H1"/>
    <property type="match status" value="1"/>
</dbReference>
<dbReference type="InterPro" id="IPR022892">
    <property type="entry name" value="RNaseHI"/>
</dbReference>
<dbReference type="PROSITE" id="PS50879">
    <property type="entry name" value="RNASE_H_1"/>
    <property type="match status" value="1"/>
</dbReference>
<dbReference type="InterPro" id="IPR050092">
    <property type="entry name" value="RNase_H"/>
</dbReference>
<name>A0ABN6YEM5_9MICO</name>
<protein>
    <recommendedName>
        <fullName evidence="5">ribonuclease H</fullName>
        <ecNumber evidence="5">3.1.26.4</ecNumber>
    </recommendedName>
</protein>
<dbReference type="PANTHER" id="PTHR10642:SF26">
    <property type="entry name" value="RIBONUCLEASE H1"/>
    <property type="match status" value="1"/>
</dbReference>
<dbReference type="Pfam" id="PF00075">
    <property type="entry name" value="RNase_H"/>
    <property type="match status" value="1"/>
</dbReference>
<comment type="subunit">
    <text evidence="4">Monomer.</text>
</comment>
<dbReference type="EMBL" id="AP027734">
    <property type="protein sequence ID" value="BDZ55844.1"/>
    <property type="molecule type" value="Genomic_DNA"/>
</dbReference>
<sequence length="271" mass="29269">MEARESAVFKPCRITGAVYARPPTRRAAAVGTSGGGGSARPSPGPPETLRRRPPIAWSPPAPTGRIPNDHRRRRRLGLGNPGPAGWAWYVSDDCWAAGGWPHATNNQGELTAVLELFRATAHLDDELLVQCDSQYVINSVTKWMAGWKRKGWRKADGSPVMNRELLEELDAALAGRRYRFEWVRGHVGHPMNEAADARARAVAEAYRRGGDVPVGPGWAGGCDQPAADAPDAPPAVAAVPAASVIADRESEDAALFDFDEPEADWRTLPSN</sequence>
<dbReference type="InterPro" id="IPR002156">
    <property type="entry name" value="RNaseH_domain"/>
</dbReference>
<keyword evidence="8" id="KW-0255">Endonuclease</keyword>
<keyword evidence="9" id="KW-0378">Hydrolase</keyword>
<dbReference type="Proteomes" id="UP001321477">
    <property type="component" value="Chromosome"/>
</dbReference>
<comment type="similarity">
    <text evidence="3">Belongs to the RNase H family.</text>
</comment>
<evidence type="ECO:0000313" key="14">
    <source>
        <dbReference type="Proteomes" id="UP001321477"/>
    </source>
</evidence>
<keyword evidence="10" id="KW-0460">Magnesium</keyword>
<evidence type="ECO:0000313" key="13">
    <source>
        <dbReference type="EMBL" id="BDZ55844.1"/>
    </source>
</evidence>
<comment type="cofactor">
    <cofactor evidence="2">
        <name>Mg(2+)</name>
        <dbReference type="ChEBI" id="CHEBI:18420"/>
    </cofactor>
</comment>